<feature type="domain" description="Metallo-beta-lactamase" evidence="1">
    <location>
        <begin position="32"/>
        <end position="232"/>
    </location>
</feature>
<dbReference type="AlphaFoldDB" id="A0A1S1Q7V7"/>
<dbReference type="InterPro" id="IPR036866">
    <property type="entry name" value="RibonucZ/Hydroxyglut_hydro"/>
</dbReference>
<evidence type="ECO:0000259" key="1">
    <source>
        <dbReference type="SMART" id="SM00849"/>
    </source>
</evidence>
<dbReference type="Gene3D" id="1.25.40.880">
    <property type="entry name" value="Alkyl sulfatase, dimerisation domain"/>
    <property type="match status" value="1"/>
</dbReference>
<dbReference type="InterPro" id="IPR001279">
    <property type="entry name" value="Metallo-B-lactamas"/>
</dbReference>
<protein>
    <submittedName>
        <fullName evidence="2">MBL fold metallo-hydrolase</fullName>
    </submittedName>
</protein>
<reference evidence="3" key="1">
    <citation type="submission" date="2016-07" db="EMBL/GenBank/DDBJ databases">
        <title>Frankia sp. NRRL B-16219 Genome sequencing.</title>
        <authorList>
            <person name="Ghodhbane-Gtari F."/>
            <person name="Swanson E."/>
            <person name="Gueddou A."/>
            <person name="Louati M."/>
            <person name="Nouioui I."/>
            <person name="Hezbri K."/>
            <person name="Abebe-Akele F."/>
            <person name="Simpson S."/>
            <person name="Morris K."/>
            <person name="Thomas K."/>
            <person name="Gtari M."/>
            <person name="Tisa L.S."/>
        </authorList>
    </citation>
    <scope>NUCLEOTIDE SEQUENCE [LARGE SCALE GENOMIC DNA]</scope>
    <source>
        <strain evidence="3">NRRL B-16219</strain>
    </source>
</reference>
<dbReference type="OrthoDB" id="2273115at2"/>
<keyword evidence="2" id="KW-0378">Hydrolase</keyword>
<dbReference type="Proteomes" id="UP000179769">
    <property type="component" value="Unassembled WGS sequence"/>
</dbReference>
<dbReference type="Gene3D" id="3.60.15.30">
    <property type="entry name" value="Metallo-beta-lactamase domain"/>
    <property type="match status" value="1"/>
</dbReference>
<organism evidence="2 3">
    <name type="scientific">Parafrankia soli</name>
    <dbReference type="NCBI Taxonomy" id="2599596"/>
    <lineage>
        <taxon>Bacteria</taxon>
        <taxon>Bacillati</taxon>
        <taxon>Actinomycetota</taxon>
        <taxon>Actinomycetes</taxon>
        <taxon>Frankiales</taxon>
        <taxon>Frankiaceae</taxon>
        <taxon>Parafrankia</taxon>
    </lineage>
</organism>
<keyword evidence="3" id="KW-1185">Reference proteome</keyword>
<dbReference type="InterPro" id="IPR038536">
    <property type="entry name" value="Alkyl/aryl-sulf_dimr_sf"/>
</dbReference>
<dbReference type="GO" id="GO:0016787">
    <property type="term" value="F:hydrolase activity"/>
    <property type="evidence" value="ECO:0007669"/>
    <property type="project" value="UniProtKB-KW"/>
</dbReference>
<dbReference type="SMART" id="SM00849">
    <property type="entry name" value="Lactamase_B"/>
    <property type="match status" value="1"/>
</dbReference>
<dbReference type="PANTHER" id="PTHR43223:SF2">
    <property type="entry name" value="METALLO-BETA-LACTAMASE DOMAIN-CONTAINING PROTEIN"/>
    <property type="match status" value="1"/>
</dbReference>
<dbReference type="EMBL" id="MAXA01000191">
    <property type="protein sequence ID" value="OHV29561.1"/>
    <property type="molecule type" value="Genomic_DNA"/>
</dbReference>
<dbReference type="PANTHER" id="PTHR43223">
    <property type="entry name" value="ALKYL/ARYL-SULFATASE"/>
    <property type="match status" value="1"/>
</dbReference>
<evidence type="ECO:0000313" key="2">
    <source>
        <dbReference type="EMBL" id="OHV29561.1"/>
    </source>
</evidence>
<dbReference type="InterPro" id="IPR052195">
    <property type="entry name" value="Bact_Alkyl/Aryl-Sulfatase"/>
</dbReference>
<comment type="caution">
    <text evidence="2">The sequence shown here is derived from an EMBL/GenBank/DDBJ whole genome shotgun (WGS) entry which is preliminary data.</text>
</comment>
<dbReference type="Pfam" id="PF00753">
    <property type="entry name" value="Lactamase_B"/>
    <property type="match status" value="1"/>
</dbReference>
<dbReference type="Pfam" id="PF14863">
    <property type="entry name" value="Alkyl_sulf_dimr"/>
    <property type="match status" value="1"/>
</dbReference>
<dbReference type="InterPro" id="IPR029228">
    <property type="entry name" value="Alkyl_sulf_dimr"/>
</dbReference>
<gene>
    <name evidence="2" type="ORF">BBK14_17265</name>
</gene>
<proteinExistence type="predicted"/>
<evidence type="ECO:0000313" key="3">
    <source>
        <dbReference type="Proteomes" id="UP000179769"/>
    </source>
</evidence>
<sequence length="408" mass="45621">MKQPLNALIVKEGEGQQDAVPVNDRIFTSKGISNSYLVTTPDGDVLINTGMYTEAEQIKARFGRVSSGPLRVIVFTQGHPDHVGGWSQITAPGVETIAQANHADVREYWRRLQPFYSSRSTHLWKRDVTGVDRAYQPPEAVVTTTFLDSHAFTLGGRRFELYSTPGGETTDSLVVWLPDERTVFTGNLTGPLFGHVPNLYTIRGDKIRGSLSYIHSVDRVIGLGPEVLIAGHGEPVRGAEEIRRRLTQLRDATEYLRDRTIEGMNAGVDLWTLMGQITLPPELAIPQGHGKVPWIVRAIWEEHTGWFRYESTTELYDVPASAVWADLLDMAGGTGPLVDRARAHLDAGRPVEALHLIDMVLSREPKDPEALRIRLGAHELLLERSGRENFSEVRWLEAEIRDLRDMLP</sequence>
<dbReference type="SUPFAM" id="SSF56281">
    <property type="entry name" value="Metallo-hydrolase/oxidoreductase"/>
    <property type="match status" value="1"/>
</dbReference>
<name>A0A1S1Q7V7_9ACTN</name>
<dbReference type="GO" id="GO:0046983">
    <property type="term" value="F:protein dimerization activity"/>
    <property type="evidence" value="ECO:0007669"/>
    <property type="project" value="InterPro"/>
</dbReference>
<accession>A0A1S1Q7V7</accession>
<dbReference type="RefSeq" id="WP_071063135.1">
    <property type="nucleotide sequence ID" value="NZ_MAXA01000191.1"/>
</dbReference>